<dbReference type="InterPro" id="IPR006140">
    <property type="entry name" value="D-isomer_DH_NAD-bd"/>
</dbReference>
<reference evidence="8 9" key="1">
    <citation type="submission" date="2019-06" db="EMBL/GenBank/DDBJ databases">
        <authorList>
            <person name="Broberg M."/>
        </authorList>
    </citation>
    <scope>NUCLEOTIDE SEQUENCE [LARGE SCALE GENOMIC DNA]</scope>
</reference>
<dbReference type="Proteomes" id="UP000766486">
    <property type="component" value="Unassembled WGS sequence"/>
</dbReference>
<keyword evidence="4" id="KW-0520">NAD</keyword>
<dbReference type="InterPro" id="IPR029752">
    <property type="entry name" value="D-isomer_DH_CS1"/>
</dbReference>
<dbReference type="Gene3D" id="3.40.50.720">
    <property type="entry name" value="NAD(P)-binding Rossmann-like Domain"/>
    <property type="match status" value="2"/>
</dbReference>
<dbReference type="SUPFAM" id="SSF52283">
    <property type="entry name" value="Formate/glycerate dehydrogenase catalytic domain-like"/>
    <property type="match status" value="1"/>
</dbReference>
<feature type="domain" description="D-isomer specific 2-hydroxyacid dehydrogenase NAD-binding" evidence="7">
    <location>
        <begin position="108"/>
        <end position="287"/>
    </location>
</feature>
<evidence type="ECO:0000256" key="4">
    <source>
        <dbReference type="ARBA" id="ARBA00023027"/>
    </source>
</evidence>
<evidence type="ECO:0000256" key="5">
    <source>
        <dbReference type="RuleBase" id="RU003719"/>
    </source>
</evidence>
<keyword evidence="2" id="KW-0028">Amino-acid biosynthesis</keyword>
<evidence type="ECO:0000256" key="1">
    <source>
        <dbReference type="ARBA" id="ARBA00005854"/>
    </source>
</evidence>
<dbReference type="InterPro" id="IPR036291">
    <property type="entry name" value="NAD(P)-bd_dom_sf"/>
</dbReference>
<gene>
    <name evidence="8" type="ORF">CLO192961_LOCUS268402</name>
</gene>
<dbReference type="Pfam" id="PF00389">
    <property type="entry name" value="2-Hacid_dh"/>
    <property type="match status" value="1"/>
</dbReference>
<evidence type="ECO:0000256" key="2">
    <source>
        <dbReference type="ARBA" id="ARBA00022605"/>
    </source>
</evidence>
<name>A0ABY6UHV2_BIOOC</name>
<dbReference type="InterPro" id="IPR006139">
    <property type="entry name" value="D-isomer_2_OHA_DH_cat_dom"/>
</dbReference>
<evidence type="ECO:0000313" key="8">
    <source>
        <dbReference type="EMBL" id="VUC29831.1"/>
    </source>
</evidence>
<organism evidence="8 9">
    <name type="scientific">Bionectria ochroleuca</name>
    <name type="common">Gliocladium roseum</name>
    <dbReference type="NCBI Taxonomy" id="29856"/>
    <lineage>
        <taxon>Eukaryota</taxon>
        <taxon>Fungi</taxon>
        <taxon>Dikarya</taxon>
        <taxon>Ascomycota</taxon>
        <taxon>Pezizomycotina</taxon>
        <taxon>Sordariomycetes</taxon>
        <taxon>Hypocreomycetidae</taxon>
        <taxon>Hypocreales</taxon>
        <taxon>Bionectriaceae</taxon>
        <taxon>Clonostachys</taxon>
    </lineage>
</organism>
<dbReference type="InterPro" id="IPR029753">
    <property type="entry name" value="D-isomer_DH_CS"/>
</dbReference>
<dbReference type="PANTHER" id="PTHR42789">
    <property type="entry name" value="D-ISOMER SPECIFIC 2-HYDROXYACID DEHYDROGENASE FAMILY PROTEIN (AFU_ORTHOLOGUE AFUA_6G10090)"/>
    <property type="match status" value="1"/>
</dbReference>
<sequence length="317" mass="34184">MAVSKLSKPTVYLLDSFHPSAESFCRENFNAIFPGEPEHANWRQNAQYILVKGSWVTADDIDVSPNLRAIGKQGVSIDKIDSSACARRGIKILNTPGANSGTVAELVLALAMGVTRQTSSIASRQAQGYAVPKETCSGQTLHGKSIGIVGMGHIGKAVARIFRGAFNSPVIAYDPFLPVDAWQDIPHTRASTIDDLLRDSDIITLHVPLTSDNKDMVSLPQFKLMKKNAILLNADRDGIVNEADLEVAMSEKMIWGAALDAPEEEPPTKEIYGRLWELGVMSTPHIGSATSATQAITGLTAAKRLLEFAQNHNPLGA</sequence>
<evidence type="ECO:0000256" key="3">
    <source>
        <dbReference type="ARBA" id="ARBA00023002"/>
    </source>
</evidence>
<dbReference type="PROSITE" id="PS00670">
    <property type="entry name" value="D_2_HYDROXYACID_DH_2"/>
    <property type="match status" value="1"/>
</dbReference>
<evidence type="ECO:0000259" key="6">
    <source>
        <dbReference type="Pfam" id="PF00389"/>
    </source>
</evidence>
<dbReference type="PROSITE" id="PS00065">
    <property type="entry name" value="D_2_HYDROXYACID_DH_1"/>
    <property type="match status" value="1"/>
</dbReference>
<dbReference type="EMBL" id="CABFNS010000811">
    <property type="protein sequence ID" value="VUC29831.1"/>
    <property type="molecule type" value="Genomic_DNA"/>
</dbReference>
<evidence type="ECO:0000259" key="7">
    <source>
        <dbReference type="Pfam" id="PF02826"/>
    </source>
</evidence>
<dbReference type="PANTHER" id="PTHR42789:SF1">
    <property type="entry name" value="D-ISOMER SPECIFIC 2-HYDROXYACID DEHYDROGENASE FAMILY PROTEIN (AFU_ORTHOLOGUE AFUA_6G10090)"/>
    <property type="match status" value="1"/>
</dbReference>
<evidence type="ECO:0008006" key="10">
    <source>
        <dbReference type="Google" id="ProtNLM"/>
    </source>
</evidence>
<dbReference type="InterPro" id="IPR050857">
    <property type="entry name" value="D-2-hydroxyacid_DH"/>
</dbReference>
<keyword evidence="9" id="KW-1185">Reference proteome</keyword>
<accession>A0ABY6UHV2</accession>
<comment type="similarity">
    <text evidence="1 5">Belongs to the D-isomer specific 2-hydroxyacid dehydrogenase family.</text>
</comment>
<proteinExistence type="inferred from homology"/>
<keyword evidence="3 5" id="KW-0560">Oxidoreductase</keyword>
<dbReference type="SUPFAM" id="SSF51735">
    <property type="entry name" value="NAD(P)-binding Rossmann-fold domains"/>
    <property type="match status" value="1"/>
</dbReference>
<comment type="caution">
    <text evidence="8">The sequence shown here is derived from an EMBL/GenBank/DDBJ whole genome shotgun (WGS) entry which is preliminary data.</text>
</comment>
<feature type="domain" description="D-isomer specific 2-hydroxyacid dehydrogenase catalytic" evidence="6">
    <location>
        <begin position="43"/>
        <end position="314"/>
    </location>
</feature>
<evidence type="ECO:0000313" key="9">
    <source>
        <dbReference type="Proteomes" id="UP000766486"/>
    </source>
</evidence>
<protein>
    <recommendedName>
        <fullName evidence="10">D-3-phosphoglycerate dehydrogenase</fullName>
    </recommendedName>
</protein>
<dbReference type="Pfam" id="PF02826">
    <property type="entry name" value="2-Hacid_dh_C"/>
    <property type="match status" value="1"/>
</dbReference>